<proteinExistence type="predicted"/>
<dbReference type="SUPFAM" id="SSF55486">
    <property type="entry name" value="Metalloproteases ('zincins'), catalytic domain"/>
    <property type="match status" value="1"/>
</dbReference>
<dbReference type="GO" id="GO:0008237">
    <property type="term" value="F:metallopeptidase activity"/>
    <property type="evidence" value="ECO:0007669"/>
    <property type="project" value="InterPro"/>
</dbReference>
<sequence length="262" mass="29285">MLARFLILFLLVITTFASPARPKFKKGLVKRKIPNISATEFPGTRRQQVIDGFRDAFKLADAISDMPESVSKTIVKNWFNEIDYDKVKRSYDKILGGAKGTSGRDLQEGNPMLAQIHVLSDRHPQYKAECQRQASKPGSQLGAFLKDGHTSTPTMVICDAAFYTGGIDKSYDCIEAVTCASIGREVSLSMLTLGSTILHELTHWANIMYDVATEDLTKSMQDARFGNTALGTSKENAYKNAQSYEWCANQLFWTWKCELPYA</sequence>
<reference evidence="2" key="2">
    <citation type="journal article" date="2023" name="IMA Fungus">
        <title>Comparative genomic study of the Penicillium genus elucidates a diverse pangenome and 15 lateral gene transfer events.</title>
        <authorList>
            <person name="Petersen C."/>
            <person name="Sorensen T."/>
            <person name="Nielsen M.R."/>
            <person name="Sondergaard T.E."/>
            <person name="Sorensen J.L."/>
            <person name="Fitzpatrick D.A."/>
            <person name="Frisvad J.C."/>
            <person name="Nielsen K.L."/>
        </authorList>
    </citation>
    <scope>NUCLEOTIDE SEQUENCE</scope>
    <source>
        <strain evidence="2">IBT 34128</strain>
    </source>
</reference>
<feature type="signal peptide" evidence="1">
    <location>
        <begin position="1"/>
        <end position="17"/>
    </location>
</feature>
<reference evidence="2" key="1">
    <citation type="submission" date="2022-11" db="EMBL/GenBank/DDBJ databases">
        <authorList>
            <person name="Petersen C."/>
        </authorList>
    </citation>
    <scope>NUCLEOTIDE SEQUENCE</scope>
    <source>
        <strain evidence="2">IBT 34128</strain>
    </source>
</reference>
<accession>A0A9W9FR41</accession>
<evidence type="ECO:0000256" key="1">
    <source>
        <dbReference type="SAM" id="SignalP"/>
    </source>
</evidence>
<evidence type="ECO:0008006" key="4">
    <source>
        <dbReference type="Google" id="ProtNLM"/>
    </source>
</evidence>
<keyword evidence="1" id="KW-0732">Signal</keyword>
<evidence type="ECO:0000313" key="3">
    <source>
        <dbReference type="Proteomes" id="UP001141434"/>
    </source>
</evidence>
<name>A0A9W9FR41_9EURO</name>
<evidence type="ECO:0000313" key="2">
    <source>
        <dbReference type="EMBL" id="KAJ5104886.1"/>
    </source>
</evidence>
<feature type="chain" id="PRO_5040888247" description="Lysine-specific metallo-endopeptidase domain-containing protein" evidence="1">
    <location>
        <begin position="18"/>
        <end position="262"/>
    </location>
</feature>
<keyword evidence="3" id="KW-1185">Reference proteome</keyword>
<dbReference type="InterPro" id="IPR024079">
    <property type="entry name" value="MetalloPept_cat_dom_sf"/>
</dbReference>
<dbReference type="GeneID" id="81391983"/>
<gene>
    <name evidence="2" type="ORF">NUU61_002233</name>
</gene>
<protein>
    <recommendedName>
        <fullName evidence="4">Lysine-specific metallo-endopeptidase domain-containing protein</fullName>
    </recommendedName>
</protein>
<dbReference type="OrthoDB" id="4340678at2759"/>
<dbReference type="RefSeq" id="XP_056513882.1">
    <property type="nucleotide sequence ID" value="XM_056652815.1"/>
</dbReference>
<dbReference type="EMBL" id="JAPMSZ010000004">
    <property type="protein sequence ID" value="KAJ5104886.1"/>
    <property type="molecule type" value="Genomic_DNA"/>
</dbReference>
<dbReference type="AlphaFoldDB" id="A0A9W9FR41"/>
<organism evidence="2 3">
    <name type="scientific">Penicillium alfredii</name>
    <dbReference type="NCBI Taxonomy" id="1506179"/>
    <lineage>
        <taxon>Eukaryota</taxon>
        <taxon>Fungi</taxon>
        <taxon>Dikarya</taxon>
        <taxon>Ascomycota</taxon>
        <taxon>Pezizomycotina</taxon>
        <taxon>Eurotiomycetes</taxon>
        <taxon>Eurotiomycetidae</taxon>
        <taxon>Eurotiales</taxon>
        <taxon>Aspergillaceae</taxon>
        <taxon>Penicillium</taxon>
    </lineage>
</organism>
<comment type="caution">
    <text evidence="2">The sequence shown here is derived from an EMBL/GenBank/DDBJ whole genome shotgun (WGS) entry which is preliminary data.</text>
</comment>
<dbReference type="Gene3D" id="3.40.390.10">
    <property type="entry name" value="Collagenase (Catalytic Domain)"/>
    <property type="match status" value="1"/>
</dbReference>
<dbReference type="Proteomes" id="UP001141434">
    <property type="component" value="Unassembled WGS sequence"/>
</dbReference>